<feature type="non-terminal residue" evidence="2">
    <location>
        <position position="102"/>
    </location>
</feature>
<dbReference type="SUPFAM" id="SSF54909">
    <property type="entry name" value="Dimeric alpha+beta barrel"/>
    <property type="match status" value="1"/>
</dbReference>
<feature type="domain" description="YCII-related" evidence="1">
    <location>
        <begin position="3"/>
        <end position="85"/>
    </location>
</feature>
<name>W6Y5M8_COCC2</name>
<dbReference type="RefSeq" id="XP_007719093.1">
    <property type="nucleotide sequence ID" value="XM_007720903.1"/>
</dbReference>
<dbReference type="Pfam" id="PF03795">
    <property type="entry name" value="YCII"/>
    <property type="match status" value="1"/>
</dbReference>
<dbReference type="InterPro" id="IPR011008">
    <property type="entry name" value="Dimeric_a/b-barrel"/>
</dbReference>
<proteinExistence type="predicted"/>
<keyword evidence="3" id="KW-1185">Reference proteome</keyword>
<dbReference type="eggNOG" id="ENOG502S8X0">
    <property type="taxonomic scope" value="Eukaryota"/>
</dbReference>
<feature type="non-terminal residue" evidence="2">
    <location>
        <position position="1"/>
    </location>
</feature>
<dbReference type="Proteomes" id="UP000053841">
    <property type="component" value="Unassembled WGS sequence"/>
</dbReference>
<evidence type="ECO:0000313" key="2">
    <source>
        <dbReference type="EMBL" id="EUC26601.1"/>
    </source>
</evidence>
<evidence type="ECO:0000313" key="3">
    <source>
        <dbReference type="Proteomes" id="UP000053841"/>
    </source>
</evidence>
<dbReference type="OrthoDB" id="5519740at2759"/>
<protein>
    <recommendedName>
        <fullName evidence="1">YCII-related domain-containing protein</fullName>
    </recommendedName>
</protein>
<dbReference type="InterPro" id="IPR005545">
    <property type="entry name" value="YCII"/>
</dbReference>
<organism evidence="2 3">
    <name type="scientific">Cochliobolus carbonum (strain 26-R-13)</name>
    <name type="common">Maize leaf spot fungus</name>
    <name type="synonym">Bipolaris zeicola</name>
    <dbReference type="NCBI Taxonomy" id="930089"/>
    <lineage>
        <taxon>Eukaryota</taxon>
        <taxon>Fungi</taxon>
        <taxon>Dikarya</taxon>
        <taxon>Ascomycota</taxon>
        <taxon>Pezizomycotina</taxon>
        <taxon>Dothideomycetes</taxon>
        <taxon>Pleosporomycetidae</taxon>
        <taxon>Pleosporales</taxon>
        <taxon>Pleosporineae</taxon>
        <taxon>Pleosporaceae</taxon>
        <taxon>Bipolaris</taxon>
    </lineage>
</organism>
<dbReference type="Gene3D" id="3.30.70.1060">
    <property type="entry name" value="Dimeric alpha+beta barrel"/>
    <property type="match status" value="1"/>
</dbReference>
<reference evidence="2 3" key="1">
    <citation type="journal article" date="2013" name="PLoS Genet.">
        <title>Comparative genome structure, secondary metabolite, and effector coding capacity across Cochliobolus pathogens.</title>
        <authorList>
            <person name="Condon B.J."/>
            <person name="Leng Y."/>
            <person name="Wu D."/>
            <person name="Bushley K.E."/>
            <person name="Ohm R.A."/>
            <person name="Otillar R."/>
            <person name="Martin J."/>
            <person name="Schackwitz W."/>
            <person name="Grimwood J."/>
            <person name="MohdZainudin N."/>
            <person name="Xue C."/>
            <person name="Wang R."/>
            <person name="Manning V.A."/>
            <person name="Dhillon B."/>
            <person name="Tu Z.J."/>
            <person name="Steffenson B.J."/>
            <person name="Salamov A."/>
            <person name="Sun H."/>
            <person name="Lowry S."/>
            <person name="LaButti K."/>
            <person name="Han J."/>
            <person name="Copeland A."/>
            <person name="Lindquist E."/>
            <person name="Barry K."/>
            <person name="Schmutz J."/>
            <person name="Baker S.E."/>
            <person name="Ciuffetti L.M."/>
            <person name="Grigoriev I.V."/>
            <person name="Zhong S."/>
            <person name="Turgeon B.G."/>
        </authorList>
    </citation>
    <scope>NUCLEOTIDE SEQUENCE [LARGE SCALE GENOMIC DNA]</scope>
    <source>
        <strain evidence="2 3">26-R-13</strain>
    </source>
</reference>
<dbReference type="EMBL" id="KI965343">
    <property type="protein sequence ID" value="EUC26601.1"/>
    <property type="molecule type" value="Genomic_DNA"/>
</dbReference>
<gene>
    <name evidence="2" type="ORF">COCCADRAFT_61903</name>
</gene>
<dbReference type="PANTHER" id="PTHR33606">
    <property type="entry name" value="PROTEIN YCII"/>
    <property type="match status" value="1"/>
</dbReference>
<evidence type="ECO:0000259" key="1">
    <source>
        <dbReference type="Pfam" id="PF03795"/>
    </source>
</evidence>
<dbReference type="GeneID" id="19150336"/>
<accession>W6Y5M8</accession>
<dbReference type="PANTHER" id="PTHR33606:SF3">
    <property type="entry name" value="PROTEIN YCII"/>
    <property type="match status" value="1"/>
</dbReference>
<dbReference type="KEGG" id="bze:COCCADRAFT_61903"/>
<sequence length="102" mass="11969">HEWIVILPDHEGALELRRKLRPQHLANLCTYPDDFWLWGGPFLRERSNGEFNEPLGSMLLAWAESPDKVLDELKKDVYTTEGVWDWTKAQIFPFKSTLRIGM</sequence>
<dbReference type="AlphaFoldDB" id="W6Y5M8"/>
<dbReference type="InterPro" id="IPR051807">
    <property type="entry name" value="Sec-metab_biosynth-assoc"/>
</dbReference>
<dbReference type="HOGENOM" id="CLU_110355_2_4_1"/>